<reference evidence="2" key="1">
    <citation type="journal article" date="2019" name="Int. J. Syst. Evol. Microbiol.">
        <title>The Global Catalogue of Microorganisms (GCM) 10K type strain sequencing project: providing services to taxonomists for standard genome sequencing and annotation.</title>
        <authorList>
            <consortium name="The Broad Institute Genomics Platform"/>
            <consortium name="The Broad Institute Genome Sequencing Center for Infectious Disease"/>
            <person name="Wu L."/>
            <person name="Ma J."/>
        </authorList>
    </citation>
    <scope>NUCLEOTIDE SEQUENCE [LARGE SCALE GENOMIC DNA]</scope>
    <source>
        <strain evidence="2">CCUG 54781</strain>
    </source>
</reference>
<dbReference type="EMBL" id="JBHTCR010000001">
    <property type="protein sequence ID" value="MFC7345587.1"/>
    <property type="molecule type" value="Genomic_DNA"/>
</dbReference>
<organism evidence="1 2">
    <name type="scientific">Chryseobacterium zhengzhouense</name>
    <dbReference type="NCBI Taxonomy" id="1636086"/>
    <lineage>
        <taxon>Bacteria</taxon>
        <taxon>Pseudomonadati</taxon>
        <taxon>Bacteroidota</taxon>
        <taxon>Flavobacteriia</taxon>
        <taxon>Flavobacteriales</taxon>
        <taxon>Weeksellaceae</taxon>
        <taxon>Chryseobacterium group</taxon>
        <taxon>Chryseobacterium</taxon>
    </lineage>
</organism>
<evidence type="ECO:0000313" key="2">
    <source>
        <dbReference type="Proteomes" id="UP001596550"/>
    </source>
</evidence>
<proteinExistence type="predicted"/>
<comment type="caution">
    <text evidence="1">The sequence shown here is derived from an EMBL/GenBank/DDBJ whole genome shotgun (WGS) entry which is preliminary data.</text>
</comment>
<evidence type="ECO:0008006" key="3">
    <source>
        <dbReference type="Google" id="ProtNLM"/>
    </source>
</evidence>
<dbReference type="Proteomes" id="UP001596550">
    <property type="component" value="Unassembled WGS sequence"/>
</dbReference>
<sequence length="173" mass="18530">MKQFLLTAIAMVAFVTTKAQQVTLNVVLKPIQTIVVNDEQKTVNLEYNTTNDYLNGVTKINKDHLTIYSTGGFQVKVKANVANMQLSGKSMSVGSVKLTASAGSKALNNASYQNGLALTDSETTLVSSSNGAVNNNINVEYTGAGANTYIDNYVPNQNPSTYTTNLMYTIVSA</sequence>
<accession>A0ABW2LWS2</accession>
<gene>
    <name evidence="1" type="ORF">ACFQO9_02505</name>
</gene>
<evidence type="ECO:0000313" key="1">
    <source>
        <dbReference type="EMBL" id="MFC7345587.1"/>
    </source>
</evidence>
<dbReference type="RefSeq" id="WP_378172998.1">
    <property type="nucleotide sequence ID" value="NZ_JBHTCR010000001.1"/>
</dbReference>
<protein>
    <recommendedName>
        <fullName evidence="3">Auto-transporter adhesin head GIN domain-containing protein</fullName>
    </recommendedName>
</protein>
<name>A0ABW2LWS2_9FLAO</name>
<keyword evidence="2" id="KW-1185">Reference proteome</keyword>